<gene>
    <name evidence="8" type="ORF">SAMN05216205_4656</name>
</gene>
<dbReference type="Pfam" id="PF07992">
    <property type="entry name" value="Pyr_redox_2"/>
    <property type="match status" value="1"/>
</dbReference>
<dbReference type="SUPFAM" id="SSF51971">
    <property type="entry name" value="Nucleotide-binding domain"/>
    <property type="match status" value="1"/>
</dbReference>
<evidence type="ECO:0000256" key="1">
    <source>
        <dbReference type="ARBA" id="ARBA00001974"/>
    </source>
</evidence>
<dbReference type="InterPro" id="IPR036188">
    <property type="entry name" value="FAD/NAD-bd_sf"/>
</dbReference>
<sequence length="443" mass="48189">MSTPTIAIIGSGPSGCFMAQALRREWPDAEITLIERLPVPYGLVRYGVAPDHPGTKAVTRQFERMFEREKIRFLGNVHVGTELPLADLRAAYDIVVVATGLYGDRKLDVPGDALNHIYGAGQVTRFLNDHPDEEAFLPRFGARPIIVGNGNVAIDVLRLLVKKGEEFHGSDLSHEALTHLASSPIEHIDVVGRSPAALAKFDTVMIKELAKLANVQFEFNDELDLESIDDPLAKAKIEALLGLAKAKIETLLALARSEAEPDTSKKSVTFHFGWAPVRVAGVDHVAGLVLKGTQNPDHQQSIPATSIITAIGFEERPKLDLCRTDLSRPGSDLSNGFLDDGLYCTGWFRRGPTGTIPDNRADAKHVADNIVQAVKSGALGLGKPGYPAIAKAIKSTTVCYEDWKRIDTAELKNAPYGRARRKFRNKVAMLGAAQSHQAGENNK</sequence>
<dbReference type="Proteomes" id="UP000199665">
    <property type="component" value="Unassembled WGS sequence"/>
</dbReference>
<keyword evidence="3" id="KW-0285">Flavoprotein</keyword>
<comment type="cofactor">
    <cofactor evidence="1">
        <name>FAD</name>
        <dbReference type="ChEBI" id="CHEBI:57692"/>
    </cofactor>
</comment>
<dbReference type="PANTHER" id="PTHR48467">
    <property type="entry name" value="GLUTAMATE SYNTHASE 1 [NADH], CHLOROPLASTIC-LIKE"/>
    <property type="match status" value="1"/>
</dbReference>
<evidence type="ECO:0000259" key="7">
    <source>
        <dbReference type="Pfam" id="PF07992"/>
    </source>
</evidence>
<accession>A0ABY0YAT2</accession>
<dbReference type="EMBL" id="FNRV01000001">
    <property type="protein sequence ID" value="SED24337.1"/>
    <property type="molecule type" value="Genomic_DNA"/>
</dbReference>
<evidence type="ECO:0000313" key="8">
    <source>
        <dbReference type="EMBL" id="SED24337.1"/>
    </source>
</evidence>
<dbReference type="InterPro" id="IPR023753">
    <property type="entry name" value="FAD/NAD-binding_dom"/>
</dbReference>
<keyword evidence="6" id="KW-0560">Oxidoreductase</keyword>
<feature type="domain" description="FAD/NAD(P)-binding" evidence="7">
    <location>
        <begin position="5"/>
        <end position="221"/>
    </location>
</feature>
<evidence type="ECO:0000256" key="2">
    <source>
        <dbReference type="ARBA" id="ARBA00008312"/>
    </source>
</evidence>
<protein>
    <submittedName>
        <fullName evidence="8">Ferredoxin--NADP+ reductase</fullName>
    </submittedName>
</protein>
<evidence type="ECO:0000256" key="5">
    <source>
        <dbReference type="ARBA" id="ARBA00022857"/>
    </source>
</evidence>
<comment type="caution">
    <text evidence="8">The sequence shown here is derived from an EMBL/GenBank/DDBJ whole genome shotgun (WGS) entry which is preliminary data.</text>
</comment>
<evidence type="ECO:0000256" key="4">
    <source>
        <dbReference type="ARBA" id="ARBA00022827"/>
    </source>
</evidence>
<dbReference type="InterPro" id="IPR055275">
    <property type="entry name" value="Ferredox_Rdtase"/>
</dbReference>
<keyword evidence="4" id="KW-0274">FAD</keyword>
<dbReference type="InterPro" id="IPR021163">
    <property type="entry name" value="Ferredox_Rdtase_adrenod"/>
</dbReference>
<dbReference type="Gene3D" id="3.50.50.60">
    <property type="entry name" value="FAD/NAD(P)-binding domain"/>
    <property type="match status" value="1"/>
</dbReference>
<name>A0ABY0YAT2_9PSED</name>
<dbReference type="PRINTS" id="PR00419">
    <property type="entry name" value="ADXRDTASE"/>
</dbReference>
<evidence type="ECO:0000313" key="9">
    <source>
        <dbReference type="Proteomes" id="UP000199665"/>
    </source>
</evidence>
<keyword evidence="9" id="KW-1185">Reference proteome</keyword>
<reference evidence="8 9" key="1">
    <citation type="submission" date="2016-10" db="EMBL/GenBank/DDBJ databases">
        <authorList>
            <person name="Varghese N."/>
            <person name="Submissions S."/>
        </authorList>
    </citation>
    <scope>NUCLEOTIDE SEQUENCE [LARGE SCALE GENOMIC DNA]</scope>
    <source>
        <strain evidence="8 9">DSM 18327</strain>
    </source>
</reference>
<evidence type="ECO:0000256" key="6">
    <source>
        <dbReference type="ARBA" id="ARBA00023002"/>
    </source>
</evidence>
<proteinExistence type="inferred from homology"/>
<comment type="similarity">
    <text evidence="2">Belongs to the ferredoxin--NADP reductase type 1 family.</text>
</comment>
<organism evidence="8 9">
    <name type="scientific">Pseudomonas mohnii</name>
    <dbReference type="NCBI Taxonomy" id="395600"/>
    <lineage>
        <taxon>Bacteria</taxon>
        <taxon>Pseudomonadati</taxon>
        <taxon>Pseudomonadota</taxon>
        <taxon>Gammaproteobacteria</taxon>
        <taxon>Pseudomonadales</taxon>
        <taxon>Pseudomonadaceae</taxon>
        <taxon>Pseudomonas</taxon>
    </lineage>
</organism>
<keyword evidence="5" id="KW-0521">NADP</keyword>
<dbReference type="PIRSF" id="PIRSF000362">
    <property type="entry name" value="FNR"/>
    <property type="match status" value="1"/>
</dbReference>
<evidence type="ECO:0000256" key="3">
    <source>
        <dbReference type="ARBA" id="ARBA00022630"/>
    </source>
</evidence>
<dbReference type="PANTHER" id="PTHR48467:SF1">
    <property type="entry name" value="GLUTAMATE SYNTHASE 1 [NADH], CHLOROPLASTIC-LIKE"/>
    <property type="match status" value="1"/>
</dbReference>
<dbReference type="Gene3D" id="3.40.50.720">
    <property type="entry name" value="NAD(P)-binding Rossmann-like Domain"/>
    <property type="match status" value="1"/>
</dbReference>
<dbReference type="RefSeq" id="WP_090467609.1">
    <property type="nucleotide sequence ID" value="NZ_FNRV01000001.1"/>
</dbReference>